<dbReference type="RefSeq" id="WP_330513318.1">
    <property type="nucleotide sequence ID" value="NZ_JAZEIH010000026.1"/>
</dbReference>
<reference evidence="2 3" key="1">
    <citation type="submission" date="2024-01" db="EMBL/GenBank/DDBJ databases">
        <title>Characterization of Pseudomonas viridiflava in Georgia, USA.</title>
        <authorList>
            <person name="Zhao M."/>
            <person name="Dutta B."/>
        </authorList>
    </citation>
    <scope>NUCLEOTIDE SEQUENCE [LARGE SCALE GENOMIC DNA]</scope>
    <source>
        <strain evidence="2 3">21GA0539</strain>
    </source>
</reference>
<feature type="chain" id="PRO_5046237473" evidence="1">
    <location>
        <begin position="26"/>
        <end position="205"/>
    </location>
</feature>
<keyword evidence="1" id="KW-0732">Signal</keyword>
<accession>A0ABU7N8S2</accession>
<comment type="caution">
    <text evidence="2">The sequence shown here is derived from an EMBL/GenBank/DDBJ whole genome shotgun (WGS) entry which is preliminary data.</text>
</comment>
<evidence type="ECO:0000313" key="2">
    <source>
        <dbReference type="EMBL" id="MEE4041347.1"/>
    </source>
</evidence>
<evidence type="ECO:0000256" key="1">
    <source>
        <dbReference type="SAM" id="SignalP"/>
    </source>
</evidence>
<protein>
    <submittedName>
        <fullName evidence="2">Uncharacterized protein</fullName>
    </submittedName>
</protein>
<evidence type="ECO:0000313" key="3">
    <source>
        <dbReference type="Proteomes" id="UP001343600"/>
    </source>
</evidence>
<proteinExistence type="predicted"/>
<name>A0ABU7N8S2_PSEVI</name>
<dbReference type="EMBL" id="JAZEIP010000023">
    <property type="protein sequence ID" value="MEE4041347.1"/>
    <property type="molecule type" value="Genomic_DNA"/>
</dbReference>
<keyword evidence="3" id="KW-1185">Reference proteome</keyword>
<sequence length="205" mass="23191">MKNTRQTKIFCVLSTTCLLTQTVFAQHMESLLRDQWTTHYFGRFKLDLPANSEITADYKIYNEKIELISKNGKSQLEANIANTISKLNTGVTRGRSDTYERTVPLSNGSALVLSQRKDFYTINAYLLTSKNTLYKMDAAAISDQNLDDAISKTRKLSDSIFFRVPQEAPPSGAFSLEAGYTTLPPLMQKNLFTWARKFQAIQAHT</sequence>
<organism evidence="2 3">
    <name type="scientific">Pseudomonas viridiflava</name>
    <name type="common">Phytomonas viridiflava</name>
    <dbReference type="NCBI Taxonomy" id="33069"/>
    <lineage>
        <taxon>Bacteria</taxon>
        <taxon>Pseudomonadati</taxon>
        <taxon>Pseudomonadota</taxon>
        <taxon>Gammaproteobacteria</taxon>
        <taxon>Pseudomonadales</taxon>
        <taxon>Pseudomonadaceae</taxon>
        <taxon>Pseudomonas</taxon>
    </lineage>
</organism>
<gene>
    <name evidence="2" type="ORF">V2I87_14705</name>
</gene>
<dbReference type="Proteomes" id="UP001343600">
    <property type="component" value="Unassembled WGS sequence"/>
</dbReference>
<feature type="signal peptide" evidence="1">
    <location>
        <begin position="1"/>
        <end position="25"/>
    </location>
</feature>